<sequence length="106" mass="12027">MKLSLTLVSLGLCVAPAFAQSVGKLIFTSEKETWEENPKAGECIPNWNPEIPVNEIDIQGEFPSIKYLFYTEEDCKGLSTTLREGKHKFSKDFYVNSFLCRNPLFS</sequence>
<keyword evidence="1" id="KW-0732">Signal</keyword>
<proteinExistence type="predicted"/>
<dbReference type="Proteomes" id="UP001194746">
    <property type="component" value="Unassembled WGS sequence"/>
</dbReference>
<organism evidence="2 3">
    <name type="scientific">Aspergillus nanangensis</name>
    <dbReference type="NCBI Taxonomy" id="2582783"/>
    <lineage>
        <taxon>Eukaryota</taxon>
        <taxon>Fungi</taxon>
        <taxon>Dikarya</taxon>
        <taxon>Ascomycota</taxon>
        <taxon>Pezizomycotina</taxon>
        <taxon>Eurotiomycetes</taxon>
        <taxon>Eurotiomycetidae</taxon>
        <taxon>Eurotiales</taxon>
        <taxon>Aspergillaceae</taxon>
        <taxon>Aspergillus</taxon>
        <taxon>Aspergillus subgen. Circumdati</taxon>
    </lineage>
</organism>
<feature type="chain" id="PRO_5042221846" evidence="1">
    <location>
        <begin position="20"/>
        <end position="106"/>
    </location>
</feature>
<name>A0AAD4CLU5_ASPNN</name>
<evidence type="ECO:0000256" key="1">
    <source>
        <dbReference type="SAM" id="SignalP"/>
    </source>
</evidence>
<evidence type="ECO:0000313" key="3">
    <source>
        <dbReference type="Proteomes" id="UP001194746"/>
    </source>
</evidence>
<protein>
    <submittedName>
        <fullName evidence="2">Uncharacterized protein</fullName>
    </submittedName>
</protein>
<keyword evidence="3" id="KW-1185">Reference proteome</keyword>
<dbReference type="AlphaFoldDB" id="A0AAD4CLU5"/>
<reference evidence="2" key="1">
    <citation type="journal article" date="2019" name="Beilstein J. Org. Chem.">
        <title>Nanangenines: drimane sesquiterpenoids as the dominant metabolite cohort of a novel Australian fungus, Aspergillus nanangensis.</title>
        <authorList>
            <person name="Lacey H.J."/>
            <person name="Gilchrist C.L.M."/>
            <person name="Crombie A."/>
            <person name="Kalaitzis J.A."/>
            <person name="Vuong D."/>
            <person name="Rutledge P.J."/>
            <person name="Turner P."/>
            <person name="Pitt J.I."/>
            <person name="Lacey E."/>
            <person name="Chooi Y.H."/>
            <person name="Piggott A.M."/>
        </authorList>
    </citation>
    <scope>NUCLEOTIDE SEQUENCE</scope>
    <source>
        <strain evidence="2">MST-FP2251</strain>
    </source>
</reference>
<reference evidence="2" key="2">
    <citation type="submission" date="2020-02" db="EMBL/GenBank/DDBJ databases">
        <authorList>
            <person name="Gilchrist C.L.M."/>
            <person name="Chooi Y.-H."/>
        </authorList>
    </citation>
    <scope>NUCLEOTIDE SEQUENCE</scope>
    <source>
        <strain evidence="2">MST-FP2251</strain>
    </source>
</reference>
<evidence type="ECO:0000313" key="2">
    <source>
        <dbReference type="EMBL" id="KAF9888900.1"/>
    </source>
</evidence>
<dbReference type="EMBL" id="VCAU01000042">
    <property type="protein sequence ID" value="KAF9888900.1"/>
    <property type="molecule type" value="Genomic_DNA"/>
</dbReference>
<comment type="caution">
    <text evidence="2">The sequence shown here is derived from an EMBL/GenBank/DDBJ whole genome shotgun (WGS) entry which is preliminary data.</text>
</comment>
<gene>
    <name evidence="2" type="ORF">FE257_008270</name>
</gene>
<feature type="signal peptide" evidence="1">
    <location>
        <begin position="1"/>
        <end position="19"/>
    </location>
</feature>
<accession>A0AAD4CLU5</accession>